<dbReference type="PROSITE" id="PS51720">
    <property type="entry name" value="G_AIG1"/>
    <property type="match status" value="1"/>
</dbReference>
<dbReference type="SUPFAM" id="SSF52540">
    <property type="entry name" value="P-loop containing nucleoside triphosphate hydrolases"/>
    <property type="match status" value="1"/>
</dbReference>
<feature type="region of interest" description="Disordered" evidence="4">
    <location>
        <begin position="221"/>
        <end position="259"/>
    </location>
</feature>
<dbReference type="InterPro" id="IPR045058">
    <property type="entry name" value="GIMA/IAN/Toc"/>
</dbReference>
<dbReference type="InParanoid" id="A0A669CA20"/>
<name>A0A669CA20_ORENI</name>
<dbReference type="InterPro" id="IPR006703">
    <property type="entry name" value="G_AIG1"/>
</dbReference>
<evidence type="ECO:0000259" key="5">
    <source>
        <dbReference type="PROSITE" id="PS51720"/>
    </source>
</evidence>
<dbReference type="InterPro" id="IPR027417">
    <property type="entry name" value="P-loop_NTPase"/>
</dbReference>
<evidence type="ECO:0000313" key="7">
    <source>
        <dbReference type="Proteomes" id="UP000005207"/>
    </source>
</evidence>
<reference evidence="6" key="3">
    <citation type="submission" date="2025-09" db="UniProtKB">
        <authorList>
            <consortium name="Ensembl"/>
        </authorList>
    </citation>
    <scope>IDENTIFICATION</scope>
</reference>
<feature type="domain" description="AIG1-type G" evidence="5">
    <location>
        <begin position="263"/>
        <end position="464"/>
    </location>
</feature>
<gene>
    <name evidence="6" type="primary">LOC102077949</name>
</gene>
<dbReference type="GeneTree" id="ENSGT01140000282522"/>
<keyword evidence="7" id="KW-1185">Reference proteome</keyword>
<reference evidence="6" key="2">
    <citation type="submission" date="2025-08" db="UniProtKB">
        <authorList>
            <consortium name="Ensembl"/>
        </authorList>
    </citation>
    <scope>IDENTIFICATION</scope>
</reference>
<protein>
    <submittedName>
        <fullName evidence="6">GTPase IMAP family member 8</fullName>
    </submittedName>
</protein>
<keyword evidence="3" id="KW-0342">GTP-binding</keyword>
<dbReference type="Ensembl" id="ENSONIT00000088326.1">
    <property type="protein sequence ID" value="ENSONIP00000043442.1"/>
    <property type="gene ID" value="ENSONIG00000040976.1"/>
</dbReference>
<dbReference type="Pfam" id="PF04548">
    <property type="entry name" value="AIG1"/>
    <property type="match status" value="2"/>
</dbReference>
<dbReference type="GO" id="GO:0005525">
    <property type="term" value="F:GTP binding"/>
    <property type="evidence" value="ECO:0007669"/>
    <property type="project" value="UniProtKB-KW"/>
</dbReference>
<accession>A0A669CA20</accession>
<feature type="compositionally biased region" description="Low complexity" evidence="4">
    <location>
        <begin position="230"/>
        <end position="245"/>
    </location>
</feature>
<sequence length="464" mass="53099">MSSAQPPHYPGKLTIALFGKSADSVSRTGNTIIRGPNASVTKLGNFVERNNNQYRIISTSDFFEEQYDFPDQLIIDFMALSDPGPRLFILVIDSKNTQVENVVTQISRLQHVFGENVTENIVIVLEESRENLQGRIKEMYNIQMVTMNENLAVQCKEWCSHQRPFQFDYRDYPQHTVKRRKDHLMRTRRKCDYTGETYQSNTGRSASTETGMQTKVKHRHTWHAQKSPWSTGASYQSHSSSQQISLPAKRAPRQDDGAYGSREGLYNVVLLGKSGTGKSASANTILTAGKLIGDSNQHFQSYPSSTPVTTKCEVKILEIFGIPVRVVDTPDFFYEEEHVNQAQVEECKRYCQEGHCVMLLVMQLGRFTDGERDILEKLEKSLGWRIRESTIILFTHGEDLKGSVDKFTGERSHLKRLVEACSYRYHVFRNSSKDSRQFKALVKKFPDMFPNFPTIRTSTVFCLR</sequence>
<evidence type="ECO:0000256" key="4">
    <source>
        <dbReference type="SAM" id="MobiDB-lite"/>
    </source>
</evidence>
<dbReference type="RefSeq" id="XP_005470568.1">
    <property type="nucleotide sequence ID" value="XM_005470511.3"/>
</dbReference>
<dbReference type="KEGG" id="onl:102077949"/>
<evidence type="ECO:0000256" key="1">
    <source>
        <dbReference type="ARBA" id="ARBA00008535"/>
    </source>
</evidence>
<evidence type="ECO:0000313" key="6">
    <source>
        <dbReference type="Ensembl" id="ENSONIP00000043442.1"/>
    </source>
</evidence>
<comment type="similarity">
    <text evidence="1">Belongs to the TRAFAC class TrmE-Era-EngA-EngB-Septin-like GTPase superfamily. AIG1/Toc34/Toc159-like paraseptin GTPase family. IAN subfamily.</text>
</comment>
<dbReference type="AlphaFoldDB" id="A0A669CA20"/>
<dbReference type="GeneID" id="102077949"/>
<organism evidence="6 7">
    <name type="scientific">Oreochromis niloticus</name>
    <name type="common">Nile tilapia</name>
    <name type="synonym">Tilapia nilotica</name>
    <dbReference type="NCBI Taxonomy" id="8128"/>
    <lineage>
        <taxon>Eukaryota</taxon>
        <taxon>Metazoa</taxon>
        <taxon>Chordata</taxon>
        <taxon>Craniata</taxon>
        <taxon>Vertebrata</taxon>
        <taxon>Euteleostomi</taxon>
        <taxon>Actinopterygii</taxon>
        <taxon>Neopterygii</taxon>
        <taxon>Teleostei</taxon>
        <taxon>Neoteleostei</taxon>
        <taxon>Acanthomorphata</taxon>
        <taxon>Ovalentaria</taxon>
        <taxon>Cichlomorphae</taxon>
        <taxon>Cichliformes</taxon>
        <taxon>Cichlidae</taxon>
        <taxon>African cichlids</taxon>
        <taxon>Pseudocrenilabrinae</taxon>
        <taxon>Oreochromini</taxon>
        <taxon>Oreochromis</taxon>
    </lineage>
</organism>
<dbReference type="Proteomes" id="UP000005207">
    <property type="component" value="Linkage group LG7"/>
</dbReference>
<dbReference type="PANTHER" id="PTHR10903:SF188">
    <property type="entry name" value="GTPASE IMAP FAMILY MEMBER 2-LIKE-RELATED"/>
    <property type="match status" value="1"/>
</dbReference>
<dbReference type="Gene3D" id="3.40.50.300">
    <property type="entry name" value="P-loop containing nucleotide triphosphate hydrolases"/>
    <property type="match status" value="2"/>
</dbReference>
<evidence type="ECO:0000256" key="2">
    <source>
        <dbReference type="ARBA" id="ARBA00022741"/>
    </source>
</evidence>
<dbReference type="OrthoDB" id="8402167at2759"/>
<dbReference type="PANTHER" id="PTHR10903">
    <property type="entry name" value="GTPASE, IMAP FAMILY MEMBER-RELATED"/>
    <property type="match status" value="1"/>
</dbReference>
<evidence type="ECO:0000256" key="3">
    <source>
        <dbReference type="ARBA" id="ARBA00023134"/>
    </source>
</evidence>
<reference evidence="7" key="1">
    <citation type="submission" date="2012-01" db="EMBL/GenBank/DDBJ databases">
        <title>The Genome Sequence of Oreochromis niloticus (Nile Tilapia).</title>
        <authorList>
            <consortium name="Broad Institute Genome Assembly Team"/>
            <consortium name="Broad Institute Sequencing Platform"/>
            <person name="Di Palma F."/>
            <person name="Johnson J."/>
            <person name="Lander E.S."/>
            <person name="Lindblad-Toh K."/>
        </authorList>
    </citation>
    <scope>NUCLEOTIDE SEQUENCE [LARGE SCALE GENOMIC DNA]</scope>
</reference>
<keyword evidence="2" id="KW-0547">Nucleotide-binding</keyword>
<dbReference type="OMA" id="LAFQCKE"/>
<proteinExistence type="inferred from homology"/>